<comment type="caution">
    <text evidence="2">The sequence shown here is derived from an EMBL/GenBank/DDBJ whole genome shotgun (WGS) entry which is preliminary data.</text>
</comment>
<dbReference type="Gene3D" id="3.40.50.1480">
    <property type="entry name" value="Adenosylhomocysteinase-like"/>
    <property type="match status" value="1"/>
</dbReference>
<dbReference type="Proteomes" id="UP000637578">
    <property type="component" value="Unassembled WGS sequence"/>
</dbReference>
<evidence type="ECO:0000313" key="2">
    <source>
        <dbReference type="EMBL" id="GGM46173.1"/>
    </source>
</evidence>
<dbReference type="EMBL" id="BMMK01000005">
    <property type="protein sequence ID" value="GGM46173.1"/>
    <property type="molecule type" value="Genomic_DNA"/>
</dbReference>
<dbReference type="SUPFAM" id="SSF51735">
    <property type="entry name" value="NAD(P)-binding Rossmann-fold domains"/>
    <property type="match status" value="1"/>
</dbReference>
<reference evidence="2" key="2">
    <citation type="submission" date="2020-09" db="EMBL/GenBank/DDBJ databases">
        <authorList>
            <person name="Sun Q."/>
            <person name="Zhou Y."/>
        </authorList>
    </citation>
    <scope>NUCLEOTIDE SEQUENCE</scope>
    <source>
        <strain evidence="2">CGMCC 4.5737</strain>
    </source>
</reference>
<evidence type="ECO:0000256" key="1">
    <source>
        <dbReference type="SAM" id="MobiDB-lite"/>
    </source>
</evidence>
<dbReference type="RefSeq" id="WP_189055554.1">
    <property type="nucleotide sequence ID" value="NZ_BMMK01000005.1"/>
</dbReference>
<proteinExistence type="predicted"/>
<sequence length="521" mass="54501">MSIVPTFHGAENGASPDNPVGRRSATVSTIELRAPDADPMHIAESAVRRALAVVPDAVLVPPSGDDPAREVILPGGATVHISVATETRSTGGSPGTAVLTARVSASAGYGDELVQLLLAAVRAAPLTHAELQELRVRMPLTRGLGVALPGAALSSAAPLLVCRTAAEVPVMVETFIALGVEQRQLTVLAVSDNPGLERVTAHLNEVGIPVWAGPQVADALLDHAGRAREAGRTPFLTDDGGYTLPTLLSEIPGLAAGYGGLVERSRNPVIALDPVPEQIPLPIFAAGQSRLVSTVEGQCAARAVLRRLQALELDDGSPVLVVGFGHVGAELAEQLRARRLRVAVHDTDPVALVTAHERGFVTARSVPRLLAEHRPALLVATTGRVSVHGDHLEQHLHRDIHLLSAIPGRGEFALDEFAEAAVGQEDLGATGVRFHFGTGHTATVLRGVSPEHQRAFPLPDRCTDLATAAAVIGTVLLASRDHHFGPGHNVARTNAALAASGLADHYYQLYGPAARPTRGER</sequence>
<dbReference type="Gene3D" id="3.40.50.720">
    <property type="entry name" value="NAD(P)-binding Rossmann-like Domain"/>
    <property type="match status" value="1"/>
</dbReference>
<protein>
    <recommendedName>
        <fullName evidence="4">S-adenosyl-L-homocysteine hydrolase NAD binding domain-containing protein</fullName>
    </recommendedName>
</protein>
<dbReference type="InterPro" id="IPR042172">
    <property type="entry name" value="Adenosylhomocyst_ase-like_sf"/>
</dbReference>
<evidence type="ECO:0000313" key="3">
    <source>
        <dbReference type="Proteomes" id="UP000637578"/>
    </source>
</evidence>
<accession>A0A8J3FVN3</accession>
<gene>
    <name evidence="2" type="ORF">GCM10012275_16480</name>
</gene>
<keyword evidence="3" id="KW-1185">Reference proteome</keyword>
<dbReference type="InterPro" id="IPR036291">
    <property type="entry name" value="NAD(P)-bd_dom_sf"/>
</dbReference>
<evidence type="ECO:0008006" key="4">
    <source>
        <dbReference type="Google" id="ProtNLM"/>
    </source>
</evidence>
<name>A0A8J3FVN3_9PSEU</name>
<dbReference type="AlphaFoldDB" id="A0A8J3FVN3"/>
<feature type="region of interest" description="Disordered" evidence="1">
    <location>
        <begin position="1"/>
        <end position="24"/>
    </location>
</feature>
<organism evidence="2 3">
    <name type="scientific">Longimycelium tulufanense</name>
    <dbReference type="NCBI Taxonomy" id="907463"/>
    <lineage>
        <taxon>Bacteria</taxon>
        <taxon>Bacillati</taxon>
        <taxon>Actinomycetota</taxon>
        <taxon>Actinomycetes</taxon>
        <taxon>Pseudonocardiales</taxon>
        <taxon>Pseudonocardiaceae</taxon>
        <taxon>Longimycelium</taxon>
    </lineage>
</organism>
<reference evidence="2" key="1">
    <citation type="journal article" date="2014" name="Int. J. Syst. Evol. Microbiol.">
        <title>Complete genome sequence of Corynebacterium casei LMG S-19264T (=DSM 44701T), isolated from a smear-ripened cheese.</title>
        <authorList>
            <consortium name="US DOE Joint Genome Institute (JGI-PGF)"/>
            <person name="Walter F."/>
            <person name="Albersmeier A."/>
            <person name="Kalinowski J."/>
            <person name="Ruckert C."/>
        </authorList>
    </citation>
    <scope>NUCLEOTIDE SEQUENCE</scope>
    <source>
        <strain evidence="2">CGMCC 4.5737</strain>
    </source>
</reference>